<keyword evidence="1" id="KW-0812">Transmembrane</keyword>
<sequence>MDHRLGMETFYPVMWASWTAVELSCQFTMIVFWADTFTASICSEIRILAAFSWMTFVMLIGMFGWTLTMAIIASKRGDTYIWRLPAQLYEKRDIYVDPPKHNMCSDASMIKAQEADLERAHGPLSSVPKLTMHSEAGTAKAHEAGLSFQVARTSQA</sequence>
<reference evidence="2 3" key="1">
    <citation type="journal article" date="2016" name="Mol. Biol. Evol.">
        <title>Comparative Genomics of Early-Diverging Mushroom-Forming Fungi Provides Insights into the Origins of Lignocellulose Decay Capabilities.</title>
        <authorList>
            <person name="Nagy L.G."/>
            <person name="Riley R."/>
            <person name="Tritt A."/>
            <person name="Adam C."/>
            <person name="Daum C."/>
            <person name="Floudas D."/>
            <person name="Sun H."/>
            <person name="Yadav J.S."/>
            <person name="Pangilinan J."/>
            <person name="Larsson K.H."/>
            <person name="Matsuura K."/>
            <person name="Barry K."/>
            <person name="Labutti K."/>
            <person name="Kuo R."/>
            <person name="Ohm R.A."/>
            <person name="Bhattacharya S.S."/>
            <person name="Shirouzu T."/>
            <person name="Yoshinaga Y."/>
            <person name="Martin F.M."/>
            <person name="Grigoriev I.V."/>
            <person name="Hibbett D.S."/>
        </authorList>
    </citation>
    <scope>NUCLEOTIDE SEQUENCE [LARGE SCALE GENOMIC DNA]</scope>
    <source>
        <strain evidence="2 3">HHB12733</strain>
    </source>
</reference>
<keyword evidence="1" id="KW-1133">Transmembrane helix</keyword>
<accession>A0A165E3N8</accession>
<organism evidence="2 3">
    <name type="scientific">Calocera cornea HHB12733</name>
    <dbReference type="NCBI Taxonomy" id="1353952"/>
    <lineage>
        <taxon>Eukaryota</taxon>
        <taxon>Fungi</taxon>
        <taxon>Dikarya</taxon>
        <taxon>Basidiomycota</taxon>
        <taxon>Agaricomycotina</taxon>
        <taxon>Dacrymycetes</taxon>
        <taxon>Dacrymycetales</taxon>
        <taxon>Dacrymycetaceae</taxon>
        <taxon>Calocera</taxon>
    </lineage>
</organism>
<evidence type="ECO:0000256" key="1">
    <source>
        <dbReference type="SAM" id="Phobius"/>
    </source>
</evidence>
<protein>
    <submittedName>
        <fullName evidence="2">Uncharacterized protein</fullName>
    </submittedName>
</protein>
<name>A0A165E3N8_9BASI</name>
<gene>
    <name evidence="2" type="ORF">CALCODRAFT_511016</name>
</gene>
<proteinExistence type="predicted"/>
<evidence type="ECO:0000313" key="2">
    <source>
        <dbReference type="EMBL" id="KZT54031.1"/>
    </source>
</evidence>
<dbReference type="AlphaFoldDB" id="A0A165E3N8"/>
<feature type="transmembrane region" description="Helical" evidence="1">
    <location>
        <begin position="12"/>
        <end position="33"/>
    </location>
</feature>
<dbReference type="EMBL" id="KV424023">
    <property type="protein sequence ID" value="KZT54031.1"/>
    <property type="molecule type" value="Genomic_DNA"/>
</dbReference>
<dbReference type="OrthoDB" id="3364107at2759"/>
<dbReference type="STRING" id="1353952.A0A165E3N8"/>
<dbReference type="InParanoid" id="A0A165E3N8"/>
<feature type="transmembrane region" description="Helical" evidence="1">
    <location>
        <begin position="45"/>
        <end position="73"/>
    </location>
</feature>
<evidence type="ECO:0000313" key="3">
    <source>
        <dbReference type="Proteomes" id="UP000076842"/>
    </source>
</evidence>
<keyword evidence="3" id="KW-1185">Reference proteome</keyword>
<keyword evidence="1" id="KW-0472">Membrane</keyword>
<dbReference type="Proteomes" id="UP000076842">
    <property type="component" value="Unassembled WGS sequence"/>
</dbReference>